<dbReference type="STRING" id="4081.A0A3Q7HXW2"/>
<evidence type="ECO:0000313" key="3">
    <source>
        <dbReference type="EnsemblPlants" id="Solyc09g011125.1.1"/>
    </source>
</evidence>
<evidence type="ECO:0000313" key="4">
    <source>
        <dbReference type="Proteomes" id="UP000004994"/>
    </source>
</evidence>
<evidence type="ECO:0000256" key="1">
    <source>
        <dbReference type="SAM" id="MobiDB-lite"/>
    </source>
</evidence>
<reference evidence="3" key="1">
    <citation type="journal article" date="2012" name="Nature">
        <title>The tomato genome sequence provides insights into fleshy fruit evolution.</title>
        <authorList>
            <consortium name="Tomato Genome Consortium"/>
        </authorList>
    </citation>
    <scope>NUCLEOTIDE SEQUENCE [LARGE SCALE GENOMIC DNA]</scope>
    <source>
        <strain evidence="3">cv. Heinz 1706</strain>
    </source>
</reference>
<accession>A0A3Q7HXW2</accession>
<dbReference type="Proteomes" id="UP000004994">
    <property type="component" value="Chromosome 9"/>
</dbReference>
<dbReference type="AlphaFoldDB" id="A0A3Q7HXW2"/>
<sequence length="536" mass="59281">MRVRLNPAEALLSNKIEGTGKPRGGGYTGNTGSSSGGGNSGGFGYYNGYYGGNNSGSGGFGSGGGVGSLGVSSSRTRRFTPYCKICNFRGHTKEACFKAMQCSYCNMRGYTRDNCYKLIVYPADFKGKKKISAANVQNQHTGDNEVTPHPHHVQQPHFTMEQYNQIMRLLNRPQLNETSANANMTGILASSSSLINTHPTHSQWIVDSGATNHMVNDNSIFNTGLTISITGKVQIPTDDNVLMPIFHPTKIAEEFPIERLGECDIEPLIDSIETETMVEAASSVDSVGQPPVRRTSTRISKPPIWQKDFITKTCSKSASSCLYPIEDNVAYDNLAIPYQSCSKRLIDNAKQVLKNNFKIKDLRDLRYFLGIEFARNSEGILMHQRKYAMELIPDSEMSGSKPCATPVEVKQKLTTSEFDDHFKLDNGNVLLDSGEYQRLVGRLLYLTITRPDIAFAVQILSQFMHVPKSSHMEAALRVVKYVKQAAGFGILMSAKPTNILQGFCDADWGSCIHSRRSITGYMIMFGNSLIFWKSKK</sequence>
<dbReference type="SUPFAM" id="SSF56672">
    <property type="entry name" value="DNA/RNA polymerases"/>
    <property type="match status" value="1"/>
</dbReference>
<dbReference type="EnsemblPlants" id="Solyc09g011125.1.1">
    <property type="protein sequence ID" value="Solyc09g011125.1.1"/>
    <property type="gene ID" value="Solyc09g011125.1"/>
</dbReference>
<keyword evidence="4" id="KW-1185">Reference proteome</keyword>
<dbReference type="PANTHER" id="PTHR11439:SF478">
    <property type="entry name" value="REVERSE TRANSCRIPTASE TY1_COPIA-TYPE DOMAIN-CONTAINING PROTEIN"/>
    <property type="match status" value="1"/>
</dbReference>
<dbReference type="Pfam" id="PF07727">
    <property type="entry name" value="RVT_2"/>
    <property type="match status" value="1"/>
</dbReference>
<dbReference type="InterPro" id="IPR013103">
    <property type="entry name" value="RVT_2"/>
</dbReference>
<dbReference type="Gramene" id="Solyc09g011125.1.1">
    <property type="protein sequence ID" value="Solyc09g011125.1.1"/>
    <property type="gene ID" value="Solyc09g011125.1"/>
</dbReference>
<reference evidence="3" key="2">
    <citation type="submission" date="2019-01" db="UniProtKB">
        <authorList>
            <consortium name="EnsemblPlants"/>
        </authorList>
    </citation>
    <scope>IDENTIFICATION</scope>
    <source>
        <strain evidence="3">cv. Heinz 1706</strain>
    </source>
</reference>
<name>A0A3Q7HXW2_SOLLC</name>
<dbReference type="InParanoid" id="A0A3Q7HXW2"/>
<protein>
    <recommendedName>
        <fullName evidence="2">Reverse transcriptase Ty1/copia-type domain-containing protein</fullName>
    </recommendedName>
</protein>
<feature type="region of interest" description="Disordered" evidence="1">
    <location>
        <begin position="13"/>
        <end position="33"/>
    </location>
</feature>
<proteinExistence type="predicted"/>
<organism evidence="3">
    <name type="scientific">Solanum lycopersicum</name>
    <name type="common">Tomato</name>
    <name type="synonym">Lycopersicon esculentum</name>
    <dbReference type="NCBI Taxonomy" id="4081"/>
    <lineage>
        <taxon>Eukaryota</taxon>
        <taxon>Viridiplantae</taxon>
        <taxon>Streptophyta</taxon>
        <taxon>Embryophyta</taxon>
        <taxon>Tracheophyta</taxon>
        <taxon>Spermatophyta</taxon>
        <taxon>Magnoliopsida</taxon>
        <taxon>eudicotyledons</taxon>
        <taxon>Gunneridae</taxon>
        <taxon>Pentapetalae</taxon>
        <taxon>asterids</taxon>
        <taxon>lamiids</taxon>
        <taxon>Solanales</taxon>
        <taxon>Solanaceae</taxon>
        <taxon>Solanoideae</taxon>
        <taxon>Solaneae</taxon>
        <taxon>Solanum</taxon>
        <taxon>Solanum subgen. Lycopersicon</taxon>
    </lineage>
</organism>
<dbReference type="PANTHER" id="PTHR11439">
    <property type="entry name" value="GAG-POL-RELATED RETROTRANSPOSON"/>
    <property type="match status" value="1"/>
</dbReference>
<dbReference type="InterPro" id="IPR043502">
    <property type="entry name" value="DNA/RNA_pol_sf"/>
</dbReference>
<feature type="compositionally biased region" description="Gly residues" evidence="1">
    <location>
        <begin position="21"/>
        <end position="33"/>
    </location>
</feature>
<evidence type="ECO:0000259" key="2">
    <source>
        <dbReference type="Pfam" id="PF07727"/>
    </source>
</evidence>
<feature type="domain" description="Reverse transcriptase Ty1/copia-type" evidence="2">
    <location>
        <begin position="342"/>
        <end position="408"/>
    </location>
</feature>